<dbReference type="GeneID" id="84216450"/>
<feature type="domain" description="Fibronectin type-III" evidence="3">
    <location>
        <begin position="207"/>
        <end position="301"/>
    </location>
</feature>
<keyword evidence="6" id="KW-1185">Reference proteome</keyword>
<protein>
    <submittedName>
        <fullName evidence="5">Fibronectin type III domain-containing protein</fullName>
    </submittedName>
</protein>
<organism evidence="5 6">
    <name type="scientific">Natrinema thermotolerans</name>
    <dbReference type="NCBI Taxonomy" id="121872"/>
    <lineage>
        <taxon>Archaea</taxon>
        <taxon>Methanobacteriati</taxon>
        <taxon>Methanobacteriota</taxon>
        <taxon>Stenosarchaea group</taxon>
        <taxon>Halobacteria</taxon>
        <taxon>Halobacteriales</taxon>
        <taxon>Natrialbaceae</taxon>
        <taxon>Natrinema</taxon>
    </lineage>
</organism>
<dbReference type="InterPro" id="IPR003961">
    <property type="entry name" value="FN3_dom"/>
</dbReference>
<reference evidence="5 6" key="1">
    <citation type="submission" date="2022-07" db="EMBL/GenBank/DDBJ databases">
        <title>Two temperate virus in Haloterrigena jeotgali A29.</title>
        <authorList>
            <person name="Deng X."/>
        </authorList>
    </citation>
    <scope>NUCLEOTIDE SEQUENCE [LARGE SCALE GENOMIC DNA]</scope>
    <source>
        <strain evidence="5 6">A29</strain>
    </source>
</reference>
<feature type="domain" description="Fibronectin type-III" evidence="3">
    <location>
        <begin position="395"/>
        <end position="489"/>
    </location>
</feature>
<accession>A0AAF0T2M7</accession>
<dbReference type="PANTHER" id="PTHR46708">
    <property type="entry name" value="TENASCIN"/>
    <property type="match status" value="1"/>
</dbReference>
<evidence type="ECO:0000313" key="4">
    <source>
        <dbReference type="EMBL" id="WMT07815.1"/>
    </source>
</evidence>
<evidence type="ECO:0000256" key="2">
    <source>
        <dbReference type="SAM" id="MobiDB-lite"/>
    </source>
</evidence>
<evidence type="ECO:0000313" key="6">
    <source>
        <dbReference type="Proteomes" id="UP001224926"/>
    </source>
</evidence>
<name>A0AAF0T2M7_9EURY</name>
<dbReference type="PANTHER" id="PTHR46708:SF2">
    <property type="entry name" value="FIBRONECTIN TYPE-III DOMAIN-CONTAINING PROTEIN"/>
    <property type="match status" value="1"/>
</dbReference>
<feature type="region of interest" description="Disordered" evidence="2">
    <location>
        <begin position="146"/>
        <end position="173"/>
    </location>
</feature>
<feature type="region of interest" description="Disordered" evidence="2">
    <location>
        <begin position="795"/>
        <end position="816"/>
    </location>
</feature>
<evidence type="ECO:0000313" key="5">
    <source>
        <dbReference type="EMBL" id="WMT08447.1"/>
    </source>
</evidence>
<dbReference type="SMART" id="SM00060">
    <property type="entry name" value="FN3"/>
    <property type="match status" value="4"/>
</dbReference>
<sequence>MSTADFGLEQTEDQAQSSVGLELFINEEPPAPTNLSVTATDANSVSLDWDGDGLADEYEIYRATSSGSSTGDYTLAATVSSTPHTDGSLTNGRQYHYRVRAVNQAGVSDLSGEATGTTDLPAPSFSIDASVQRQITIDWTFNDDNPDGDLTVTESSSGTITTTTSRDGAYTHGSLLDGEQYSYSIERDTGDATASAGPKSAVTILPAVENLTVDTIDGRYVTLSWTESSNNSSGYRLLLQKPSDGSYSQDGGDYAPVAEGETKTATTTELLDGQQYDAIVEIYTDHATARTGTTTFTTDLPGADTLDLDGSEPDQITAQWTQVLNNGEYRIEVRESDANENWGDSGAATVAYDSTLEHTFTGILDGEKFDVRIRTQTQYVDGSWLEGEEITNLPAPSGIGFVNVGTTSLEVQWTDNATFEGSYQVFRKRVDYDGNVTDDRNLRATEAQSAESHADSEVQPGREYEYVVRARTSWVHADTSIGTVSTDSISLSDRAVSPRGWHLEVDHPSGTTLTPDPLDGATRRPTINGFPRVEIPVPYRDRWHSADRDDAPLRVWHSGSREPIETLEHRRLEEGAGSKRTVLEGRGGTQLDRRVIEDVDIEPTHEFAKRLIEEYTDYTATVDDPQTNQEERALDRAESAFEYGQTLQAISDTTPLKITDDGFFECKQTCWSFDAVGNTTATVQSDSFTGGEAAQITDFQDSFSVTFETDYRIEEPEFFHRGIREAYMRMDIYVDGVLATSNLQTAEPGYAPISFAGPLEPGSHTIEFDVQPDGTSDSGDFRLDRFGVRDAQFSYDDSGTLNEPGGHTDGPSPYPDLTRIETVEYTTPLAMTEVSVDAQPTAGSVAELGIRQDGTGDYVTASQTTSHTIQYNDLAATAQARIGLGRRQDLDPRDETPRLGYESQRLDILEISALLDDTPVLTDRSFDRPLIDVLREVADIGNFVFEVRADGDETVIEWTQLGQREVSIDPEIADYSVDRQTEDVVEKAVVYGSAAQITRQTVDVAIGTWVDLPFPDAKIVERKETIYDGDTEFTRGEDYQIRYATEDGQPRIKALSGGALSDGQTVSVDAEVKPRGSYTEGDAGENPKTVIEDIPGLASKQMCDQYALYAVERTGDAIVDASVTISSEEVGALLVDAIDIDRLPGDVPWEVDDISYGDGEVSIELGNGPSADDFLQGLSDRLQRNSERV</sequence>
<dbReference type="SUPFAM" id="SSF49265">
    <property type="entry name" value="Fibronectin type III"/>
    <property type="match status" value="2"/>
</dbReference>
<dbReference type="RefSeq" id="WP_049964227.1">
    <property type="nucleotide sequence ID" value="NZ_CP101873.1"/>
</dbReference>
<dbReference type="EMBL" id="CP101873">
    <property type="protein sequence ID" value="WMT07815.1"/>
    <property type="molecule type" value="Genomic_DNA"/>
</dbReference>
<dbReference type="AlphaFoldDB" id="A0AAF0T2M7"/>
<gene>
    <name evidence="5" type="ORF">NP511_02165</name>
    <name evidence="4" type="ORF">NP511_20880</name>
</gene>
<feature type="domain" description="Fibronectin type-III" evidence="3">
    <location>
        <begin position="31"/>
        <end position="121"/>
    </location>
</feature>
<feature type="region of interest" description="Disordered" evidence="2">
    <location>
        <begin position="501"/>
        <end position="529"/>
    </location>
</feature>
<dbReference type="InterPro" id="IPR013783">
    <property type="entry name" value="Ig-like_fold"/>
</dbReference>
<dbReference type="InterPro" id="IPR050991">
    <property type="entry name" value="ECM_Regulatory_Proteins"/>
</dbReference>
<dbReference type="Proteomes" id="UP001224926">
    <property type="component" value="Chromosome"/>
</dbReference>
<keyword evidence="1" id="KW-0677">Repeat</keyword>
<evidence type="ECO:0000259" key="3">
    <source>
        <dbReference type="PROSITE" id="PS50853"/>
    </source>
</evidence>
<dbReference type="Gene3D" id="2.60.40.10">
    <property type="entry name" value="Immunoglobulins"/>
    <property type="match status" value="3"/>
</dbReference>
<dbReference type="EMBL" id="CP101873">
    <property type="protein sequence ID" value="WMT08447.1"/>
    <property type="molecule type" value="Genomic_DNA"/>
</dbReference>
<dbReference type="CDD" id="cd00063">
    <property type="entry name" value="FN3"/>
    <property type="match status" value="3"/>
</dbReference>
<dbReference type="PROSITE" id="PS50853">
    <property type="entry name" value="FN3"/>
    <property type="match status" value="3"/>
</dbReference>
<feature type="compositionally biased region" description="Low complexity" evidence="2">
    <location>
        <begin position="151"/>
        <end position="165"/>
    </location>
</feature>
<evidence type="ECO:0000256" key="1">
    <source>
        <dbReference type="ARBA" id="ARBA00022737"/>
    </source>
</evidence>
<proteinExistence type="predicted"/>
<dbReference type="InterPro" id="IPR036116">
    <property type="entry name" value="FN3_sf"/>
</dbReference>
<dbReference type="Pfam" id="PF00041">
    <property type="entry name" value="fn3"/>
    <property type="match status" value="1"/>
</dbReference>
<dbReference type="GeneID" id="39864086"/>